<evidence type="ECO:0008006" key="7">
    <source>
        <dbReference type="Google" id="ProtNLM"/>
    </source>
</evidence>
<gene>
    <name evidence="5" type="ORF">OFUS_LOCUS3908</name>
</gene>
<keyword evidence="2" id="KW-1133">Transmembrane helix</keyword>
<dbReference type="PROSITE" id="PS50088">
    <property type="entry name" value="ANK_REPEAT"/>
    <property type="match status" value="6"/>
</dbReference>
<dbReference type="PROSITE" id="PS50297">
    <property type="entry name" value="ANK_REP_REGION"/>
    <property type="match status" value="4"/>
</dbReference>
<dbReference type="GO" id="GO:0030165">
    <property type="term" value="F:PDZ domain binding"/>
    <property type="evidence" value="ECO:0007669"/>
    <property type="project" value="TreeGrafter"/>
</dbReference>
<feature type="compositionally biased region" description="Polar residues" evidence="1">
    <location>
        <begin position="1313"/>
        <end position="1329"/>
    </location>
</feature>
<feature type="transmembrane region" description="Helical" evidence="2">
    <location>
        <begin position="335"/>
        <end position="361"/>
    </location>
</feature>
<feature type="compositionally biased region" description="Low complexity" evidence="1">
    <location>
        <begin position="1333"/>
        <end position="1352"/>
    </location>
</feature>
<feature type="domain" description="KAP NTPase" evidence="3">
    <location>
        <begin position="281"/>
        <end position="828"/>
    </location>
</feature>
<dbReference type="Pfam" id="PF00023">
    <property type="entry name" value="Ank"/>
    <property type="match status" value="2"/>
</dbReference>
<accession>A0A8J1TG01</accession>
<feature type="compositionally biased region" description="Low complexity" evidence="1">
    <location>
        <begin position="1498"/>
        <end position="1516"/>
    </location>
</feature>
<feature type="transmembrane region" description="Helical" evidence="2">
    <location>
        <begin position="497"/>
        <end position="520"/>
    </location>
</feature>
<evidence type="ECO:0000256" key="2">
    <source>
        <dbReference type="SAM" id="Phobius"/>
    </source>
</evidence>
<evidence type="ECO:0000259" key="3">
    <source>
        <dbReference type="Pfam" id="PF07693"/>
    </source>
</evidence>
<evidence type="ECO:0000313" key="5">
    <source>
        <dbReference type="EMBL" id="CAH1776765.1"/>
    </source>
</evidence>
<feature type="compositionally biased region" description="Basic and acidic residues" evidence="1">
    <location>
        <begin position="1420"/>
        <end position="1429"/>
    </location>
</feature>
<feature type="region of interest" description="Disordered" evidence="1">
    <location>
        <begin position="1189"/>
        <end position="1208"/>
    </location>
</feature>
<feature type="compositionally biased region" description="Basic and acidic residues" evidence="1">
    <location>
        <begin position="1140"/>
        <end position="1149"/>
    </location>
</feature>
<dbReference type="GO" id="GO:0019887">
    <property type="term" value="F:protein kinase regulator activity"/>
    <property type="evidence" value="ECO:0007669"/>
    <property type="project" value="TreeGrafter"/>
</dbReference>
<feature type="region of interest" description="Disordered" evidence="1">
    <location>
        <begin position="1306"/>
        <end position="1553"/>
    </location>
</feature>
<evidence type="ECO:0000259" key="4">
    <source>
        <dbReference type="Pfam" id="PF23307"/>
    </source>
</evidence>
<feature type="compositionally biased region" description="Basic and acidic residues" evidence="1">
    <location>
        <begin position="1373"/>
        <end position="1388"/>
    </location>
</feature>
<feature type="compositionally biased region" description="Polar residues" evidence="1">
    <location>
        <begin position="1472"/>
        <end position="1489"/>
    </location>
</feature>
<dbReference type="Proteomes" id="UP000749559">
    <property type="component" value="Unassembled WGS sequence"/>
</dbReference>
<feature type="region of interest" description="Disordered" evidence="1">
    <location>
        <begin position="767"/>
        <end position="792"/>
    </location>
</feature>
<dbReference type="PANTHER" id="PTHR24116:SF0">
    <property type="entry name" value="KINASE D-INTERACTING SUBSTRATE OF 220 KDA"/>
    <property type="match status" value="1"/>
</dbReference>
<reference evidence="5" key="1">
    <citation type="submission" date="2022-03" db="EMBL/GenBank/DDBJ databases">
        <authorList>
            <person name="Martin C."/>
        </authorList>
    </citation>
    <scope>NUCLEOTIDE SEQUENCE</scope>
</reference>
<feature type="compositionally biased region" description="Polar residues" evidence="1">
    <location>
        <begin position="971"/>
        <end position="986"/>
    </location>
</feature>
<dbReference type="EMBL" id="CAIIXF020000002">
    <property type="protein sequence ID" value="CAH1776765.1"/>
    <property type="molecule type" value="Genomic_DNA"/>
</dbReference>
<dbReference type="OrthoDB" id="6084525at2759"/>
<sequence length="1578" mass="174852">MDYLYLQYGTTPLIWACRKGHVDIVQALLEEGASVDTAGMNSWTALLVAAKGGFTEVVEALLERHPNVNALDKDGFTALAISAKEGYTEIACALLSHGAYVNLNDRYGDSILIHAVKGGHYEVVVELLRKCADVDVPGQDNKTAIYWAVERSHINIMRVLLEQNPDLEIQTKDGNTPLLKAVRNRNLEAVSLLMSKGAKVSAADKRGDTSLHIALRARNKKMAELLLRNPKDSRLLYRPNKTGETPYKLDDTHGQAKSILSQIFGARNLNASETNENLLGYDLYSSIIADVLCEPTLCTPISVGLYAKWGSGKSFLIEKLLREMKSFAHQTMDTLFSFSLLQFFLCLFIAMVCGLILGVFVGWEVGVGVGVGLLLIQYVFLLFVWFGTTMRGWESAYGVSRYLAIKFSSLRLLLQVIFQRTPSTKVREKTSTVKFLFTDHTRLSSVGGEKSVAYMIGTLCDAIEKEYGLIVTRLFKVFKNSSGGTCGKYKSICCVPLFVIVILILCCLIAGIVLLVVFGVDNIGPGKMHTVTSNNTATDGDLGDNIVTSYQEINNPAVYAILISIGVIVGLSLIANIFLWKHIVVSLARPQKKRVIAASEQFESLKSEGFLQTLKAEVELMAKMVKHMDAFSGSHTRLVVIVDGLDSCEQEKVLNVLDTVHALFSEPDSPFVTILTVDPHIVIKGIEHNLHRLFHDSNINGHDYLNNVVHLPFYLQNQPLPTWFTERRKRTFSVKSIRSGTDINHTESYSPKASRQNSAFQHQDSVFSHSNSSIHEAGRRRKNKSPGLSRQPSTFDLSKALVKSDYFSDVNPRSMRRLMNLVAVTGRLLRAYNIDFSWTRLAAWLNVTEQWPYRTSWMLWYLEETENVDDTTSLKSIYDKIKGKVPLSKELEPLIEIDRNSRKLEVVLASSSPLLNAGDVKKFLSSTINLDPYLRKHIREQLKMADNLMVDQYGSITSPQAPGVRHRNLSGDKQNQSWLNTSQPLTANEPYARGRVAGTSQSYPYVVPQTQPMYQPAAAPYAPGVASYGAAPYGFPVATQSVPVMKPAPKLKGSLPKQQLSSLDVKQVSTLPENIEGMDKRMTSKYQDKLLANNINGMVLSTCDLDELKPELKMTFGDWQLFKAAVVHLRHQEELVETEGATHLERDGSESQISLVQSDTTSNIPGETSSNSSPLLHRHRVHLDSNASSIVENSDQVEPGRDFSQLGTDEKKRYENALKDYLSKIPEVAVKGKATTPSGDRGMKRQDSILGEIIREREILRAVMSCCQDPDEQENESSGGSQESIIEIPNNREYDGTAYKMVEQVPTLPEPPSRSSLANSMQSLTSLSRHGSRYGSQTSVSSSQASHKVSFSLRESPDRDSIGFSETTQNTVKKIDKPSKQVESKQEPEISPTSREFDPEKMPLLQLFQPMDGGTGASGGKKEKERDDEAISMTTFHRHGSGRSESDVETAEETKPLVPNASKSGTILKRPSAQSTKPANLPKSSSNSPRIKRKRDISVSSVRSSSSERPSTISPTLEEVATRYKQSPPGVKKSLSDYHVTARGESDSDTRVTACSSVPDQDCLINIEPDSKLIPAKK</sequence>
<dbReference type="PANTHER" id="PTHR24116">
    <property type="entry name" value="KINASE D-INTERACTING SUBSTRATE OF 220 KDA"/>
    <property type="match status" value="1"/>
</dbReference>
<feature type="compositionally biased region" description="Basic and acidic residues" evidence="1">
    <location>
        <begin position="1534"/>
        <end position="1550"/>
    </location>
</feature>
<feature type="region of interest" description="Disordered" evidence="1">
    <location>
        <begin position="959"/>
        <end position="987"/>
    </location>
</feature>
<feature type="region of interest" description="Disordered" evidence="1">
    <location>
        <begin position="1140"/>
        <end position="1176"/>
    </location>
</feature>
<organism evidence="5 6">
    <name type="scientific">Owenia fusiformis</name>
    <name type="common">Polychaete worm</name>
    <dbReference type="NCBI Taxonomy" id="6347"/>
    <lineage>
        <taxon>Eukaryota</taxon>
        <taxon>Metazoa</taxon>
        <taxon>Spiralia</taxon>
        <taxon>Lophotrochozoa</taxon>
        <taxon>Annelida</taxon>
        <taxon>Polychaeta</taxon>
        <taxon>Sedentaria</taxon>
        <taxon>Canalipalpata</taxon>
        <taxon>Sabellida</taxon>
        <taxon>Oweniida</taxon>
        <taxon>Oweniidae</taxon>
        <taxon>Owenia</taxon>
    </lineage>
</organism>
<feature type="domain" description="Kinase D-interacting substrate of 220 kDa-like SAM" evidence="4">
    <location>
        <begin position="1058"/>
        <end position="1137"/>
    </location>
</feature>
<dbReference type="InterPro" id="IPR052771">
    <property type="entry name" value="Neurotrophin_sig_adaptor"/>
</dbReference>
<name>A0A8J1TG01_OWEFU</name>
<feature type="transmembrane region" description="Helical" evidence="2">
    <location>
        <begin position="557"/>
        <end position="579"/>
    </location>
</feature>
<dbReference type="InterPro" id="IPR036770">
    <property type="entry name" value="Ankyrin_rpt-contain_sf"/>
</dbReference>
<feature type="transmembrane region" description="Helical" evidence="2">
    <location>
        <begin position="367"/>
        <end position="386"/>
    </location>
</feature>
<evidence type="ECO:0000256" key="1">
    <source>
        <dbReference type="SAM" id="MobiDB-lite"/>
    </source>
</evidence>
<dbReference type="InterPro" id="IPR057092">
    <property type="entry name" value="SAM_KIDINS220"/>
</dbReference>
<keyword evidence="2" id="KW-0472">Membrane</keyword>
<dbReference type="SMART" id="SM00248">
    <property type="entry name" value="ANK"/>
    <property type="match status" value="7"/>
</dbReference>
<dbReference type="Pfam" id="PF07693">
    <property type="entry name" value="KAP_NTPase"/>
    <property type="match status" value="1"/>
</dbReference>
<dbReference type="Pfam" id="PF23307">
    <property type="entry name" value="SAM_KIDINS220"/>
    <property type="match status" value="1"/>
</dbReference>
<feature type="region of interest" description="Disordered" evidence="1">
    <location>
        <begin position="1268"/>
        <end position="1293"/>
    </location>
</feature>
<dbReference type="Gene3D" id="1.25.40.20">
    <property type="entry name" value="Ankyrin repeat-containing domain"/>
    <property type="match status" value="1"/>
</dbReference>
<keyword evidence="6" id="KW-1185">Reference proteome</keyword>
<dbReference type="SUPFAM" id="SSF48403">
    <property type="entry name" value="Ankyrin repeat"/>
    <property type="match status" value="1"/>
</dbReference>
<keyword evidence="2" id="KW-0812">Transmembrane</keyword>
<proteinExistence type="predicted"/>
<dbReference type="Pfam" id="PF12796">
    <property type="entry name" value="Ank_2"/>
    <property type="match status" value="2"/>
</dbReference>
<feature type="compositionally biased region" description="Low complexity" evidence="1">
    <location>
        <begin position="1276"/>
        <end position="1288"/>
    </location>
</feature>
<feature type="compositionally biased region" description="Polar residues" evidence="1">
    <location>
        <begin position="1150"/>
        <end position="1174"/>
    </location>
</feature>
<dbReference type="InterPro" id="IPR002110">
    <property type="entry name" value="Ankyrin_rpt"/>
</dbReference>
<protein>
    <recommendedName>
        <fullName evidence="7">KAP NTPase domain-containing protein</fullName>
    </recommendedName>
</protein>
<comment type="caution">
    <text evidence="5">The sequence shown here is derived from an EMBL/GenBank/DDBJ whole genome shotgun (WGS) entry which is preliminary data.</text>
</comment>
<dbReference type="InterPro" id="IPR011646">
    <property type="entry name" value="KAP_P-loop"/>
</dbReference>
<evidence type="ECO:0000313" key="6">
    <source>
        <dbReference type="Proteomes" id="UP000749559"/>
    </source>
</evidence>